<sequence length="416" mass="47638">MATVIRIKRHRVENPIETLLISCKRRRNQDLNETNKDAELPEITSIVKFAGTVNSKELGVSQHVRDAIRKEKLEREYKQHTVLQSDILQQSRQHRRQSTNVNRYKIITSHRAIDLADLDSSETLNQLGSDVISTQSHQNNDDRLGTEHSDLETSVDTQKISEQNGHKCNSDGLSTHSAHFTKEGDGILQNTAASESEASNQQTNETFCLIDVEQEGNLAQNSSHSVSNSSSEITCNAVPMIREKVQPGGGSRGEEEYVYDLYFTNIHDFDFRFLENNLIVEALQQEQELVNDDDHDFEEVYDDDDDSNDESNWRNDYPDEDPRFFENDDADIYYRDDMLDFDAEETQKGDLVNWMSSRCNIEDGHDLSSDDEDYVYGYESSGGRQLSHGSHHSYARPVTEEYNTTIEEEEEQDACD</sequence>
<keyword evidence="13" id="KW-1185">Reference proteome</keyword>
<evidence type="ECO:0000256" key="6">
    <source>
        <dbReference type="ARBA" id="ARBA00022448"/>
    </source>
</evidence>
<comment type="function">
    <text evidence="1">Directs RNA polymerase II nuclear import.</text>
</comment>
<evidence type="ECO:0000256" key="9">
    <source>
        <dbReference type="ARBA" id="ARBA00023242"/>
    </source>
</evidence>
<evidence type="ECO:0000256" key="7">
    <source>
        <dbReference type="ARBA" id="ARBA00022490"/>
    </source>
</evidence>
<feature type="domain" description="Transcription factor Iwr1" evidence="11">
    <location>
        <begin position="255"/>
        <end position="321"/>
    </location>
</feature>
<evidence type="ECO:0000259" key="11">
    <source>
        <dbReference type="Pfam" id="PF08574"/>
    </source>
</evidence>
<evidence type="ECO:0000256" key="3">
    <source>
        <dbReference type="ARBA" id="ARBA00004496"/>
    </source>
</evidence>
<feature type="compositionally biased region" description="Basic and acidic residues" evidence="10">
    <location>
        <begin position="139"/>
        <end position="151"/>
    </location>
</feature>
<name>A0ABD3VET6_SINWO</name>
<evidence type="ECO:0000313" key="13">
    <source>
        <dbReference type="Proteomes" id="UP001634394"/>
    </source>
</evidence>
<dbReference type="PANTHER" id="PTHR31196">
    <property type="entry name" value="RNA POLYMERASE II NUCLEAR LOCALIZATION PROTEIN SLC7A6OS-RELATED"/>
    <property type="match status" value="1"/>
</dbReference>
<dbReference type="InterPro" id="IPR040218">
    <property type="entry name" value="SLC7A6OS"/>
</dbReference>
<dbReference type="Proteomes" id="UP001634394">
    <property type="component" value="Unassembled WGS sequence"/>
</dbReference>
<feature type="region of interest" description="Disordered" evidence="10">
    <location>
        <begin position="378"/>
        <end position="416"/>
    </location>
</feature>
<evidence type="ECO:0000256" key="1">
    <source>
        <dbReference type="ARBA" id="ARBA00003202"/>
    </source>
</evidence>
<dbReference type="PANTHER" id="PTHR31196:SF2">
    <property type="entry name" value="RNA POLYMERASE II NUCLEAR LOCALIZATION PROTEIN SLC7A6OS-RELATED"/>
    <property type="match status" value="1"/>
</dbReference>
<feature type="compositionally biased region" description="Acidic residues" evidence="10">
    <location>
        <begin position="406"/>
        <end position="416"/>
    </location>
</feature>
<reference evidence="12 13" key="1">
    <citation type="submission" date="2024-11" db="EMBL/GenBank/DDBJ databases">
        <title>Chromosome-level genome assembly of the freshwater bivalve Anodonta woodiana.</title>
        <authorList>
            <person name="Chen X."/>
        </authorList>
    </citation>
    <scope>NUCLEOTIDE SEQUENCE [LARGE SCALE GENOMIC DNA]</scope>
    <source>
        <strain evidence="12">MN2024</strain>
        <tissue evidence="12">Gills</tissue>
    </source>
</reference>
<evidence type="ECO:0000256" key="4">
    <source>
        <dbReference type="ARBA" id="ARBA00010218"/>
    </source>
</evidence>
<dbReference type="GO" id="GO:0015031">
    <property type="term" value="P:protein transport"/>
    <property type="evidence" value="ECO:0007669"/>
    <property type="project" value="UniProtKB-KW"/>
</dbReference>
<comment type="subcellular location">
    <subcellularLocation>
        <location evidence="3">Cytoplasm</location>
    </subcellularLocation>
    <subcellularLocation>
        <location evidence="2">Nucleus</location>
    </subcellularLocation>
</comment>
<gene>
    <name evidence="12" type="ORF">ACJMK2_010172</name>
</gene>
<feature type="compositionally biased region" description="Polar residues" evidence="10">
    <location>
        <begin position="152"/>
        <end position="163"/>
    </location>
</feature>
<keyword evidence="8" id="KW-0653">Protein transport</keyword>
<feature type="region of interest" description="Disordered" evidence="10">
    <location>
        <begin position="289"/>
        <end position="321"/>
    </location>
</feature>
<comment type="caution">
    <text evidence="12">The sequence shown here is derived from an EMBL/GenBank/DDBJ whole genome shotgun (WGS) entry which is preliminary data.</text>
</comment>
<protein>
    <recommendedName>
        <fullName evidence="5">Probable RNA polymerase II nuclear localization protein SLC7A6OS</fullName>
    </recommendedName>
</protein>
<keyword evidence="7" id="KW-0963">Cytoplasm</keyword>
<evidence type="ECO:0000256" key="2">
    <source>
        <dbReference type="ARBA" id="ARBA00004123"/>
    </source>
</evidence>
<proteinExistence type="inferred from homology"/>
<feature type="region of interest" description="Disordered" evidence="10">
    <location>
        <begin position="132"/>
        <end position="179"/>
    </location>
</feature>
<keyword evidence="6" id="KW-0813">Transport</keyword>
<keyword evidence="9" id="KW-0539">Nucleus</keyword>
<evidence type="ECO:0000313" key="12">
    <source>
        <dbReference type="EMBL" id="KAL3859995.1"/>
    </source>
</evidence>
<dbReference type="AlphaFoldDB" id="A0ABD3VET6"/>
<dbReference type="InterPro" id="IPR013883">
    <property type="entry name" value="TF_Iwr1_dom"/>
</dbReference>
<dbReference type="GO" id="GO:0005634">
    <property type="term" value="C:nucleus"/>
    <property type="evidence" value="ECO:0007669"/>
    <property type="project" value="UniProtKB-SubCell"/>
</dbReference>
<dbReference type="GO" id="GO:0005737">
    <property type="term" value="C:cytoplasm"/>
    <property type="evidence" value="ECO:0007669"/>
    <property type="project" value="UniProtKB-SubCell"/>
</dbReference>
<feature type="compositionally biased region" description="Basic and acidic residues" evidence="10">
    <location>
        <begin position="311"/>
        <end position="321"/>
    </location>
</feature>
<feature type="compositionally biased region" description="Acidic residues" evidence="10">
    <location>
        <begin position="289"/>
        <end position="309"/>
    </location>
</feature>
<evidence type="ECO:0000256" key="10">
    <source>
        <dbReference type="SAM" id="MobiDB-lite"/>
    </source>
</evidence>
<evidence type="ECO:0000256" key="8">
    <source>
        <dbReference type="ARBA" id="ARBA00022927"/>
    </source>
</evidence>
<organism evidence="12 13">
    <name type="scientific">Sinanodonta woodiana</name>
    <name type="common">Chinese pond mussel</name>
    <name type="synonym">Anodonta woodiana</name>
    <dbReference type="NCBI Taxonomy" id="1069815"/>
    <lineage>
        <taxon>Eukaryota</taxon>
        <taxon>Metazoa</taxon>
        <taxon>Spiralia</taxon>
        <taxon>Lophotrochozoa</taxon>
        <taxon>Mollusca</taxon>
        <taxon>Bivalvia</taxon>
        <taxon>Autobranchia</taxon>
        <taxon>Heteroconchia</taxon>
        <taxon>Palaeoheterodonta</taxon>
        <taxon>Unionida</taxon>
        <taxon>Unionoidea</taxon>
        <taxon>Unionidae</taxon>
        <taxon>Unioninae</taxon>
        <taxon>Sinanodonta</taxon>
    </lineage>
</organism>
<dbReference type="Pfam" id="PF08574">
    <property type="entry name" value="Iwr1"/>
    <property type="match status" value="1"/>
</dbReference>
<comment type="similarity">
    <text evidence="4">Belongs to the IWR1/SLC7A6OS family.</text>
</comment>
<dbReference type="EMBL" id="JBJQND010000012">
    <property type="protein sequence ID" value="KAL3859995.1"/>
    <property type="molecule type" value="Genomic_DNA"/>
</dbReference>
<evidence type="ECO:0000256" key="5">
    <source>
        <dbReference type="ARBA" id="ARBA00017036"/>
    </source>
</evidence>
<accession>A0ABD3VET6</accession>